<accession>A0A087E648</accession>
<protein>
    <recommendedName>
        <fullName evidence="3">DUF559 domain-containing protein</fullName>
    </recommendedName>
</protein>
<evidence type="ECO:0000313" key="1">
    <source>
        <dbReference type="EMBL" id="KFJ03249.1"/>
    </source>
</evidence>
<dbReference type="RefSeq" id="WP_029575802.1">
    <property type="nucleotide sequence ID" value="NZ_JGZT01000005.1"/>
</dbReference>
<dbReference type="AlphaFoldDB" id="A0A087E648"/>
<dbReference type="Proteomes" id="UP000029003">
    <property type="component" value="Unassembled WGS sequence"/>
</dbReference>
<evidence type="ECO:0008006" key="3">
    <source>
        <dbReference type="Google" id="ProtNLM"/>
    </source>
</evidence>
<evidence type="ECO:0000313" key="2">
    <source>
        <dbReference type="Proteomes" id="UP000029003"/>
    </source>
</evidence>
<reference evidence="1 2" key="1">
    <citation type="submission" date="2014-03" db="EMBL/GenBank/DDBJ databases">
        <title>Genomics of Bifidobacteria.</title>
        <authorList>
            <person name="Ventura M."/>
            <person name="Milani C."/>
            <person name="Lugli G.A."/>
        </authorList>
    </citation>
    <scope>NUCLEOTIDE SEQUENCE [LARGE SCALE GENOMIC DNA]</scope>
    <source>
        <strain evidence="1 2">LMG 21395</strain>
    </source>
</reference>
<dbReference type="Gene3D" id="3.40.960.10">
    <property type="entry name" value="VSR Endonuclease"/>
    <property type="match status" value="1"/>
</dbReference>
<name>A0A087E648_9BIFI</name>
<proteinExistence type="predicted"/>
<organism evidence="1 2">
    <name type="scientific">Bifidobacterium thermacidophilum subsp. thermacidophilum</name>
    <dbReference type="NCBI Taxonomy" id="79262"/>
    <lineage>
        <taxon>Bacteria</taxon>
        <taxon>Bacillati</taxon>
        <taxon>Actinomycetota</taxon>
        <taxon>Actinomycetes</taxon>
        <taxon>Bifidobacteriales</taxon>
        <taxon>Bifidobacteriaceae</taxon>
        <taxon>Bifidobacterium</taxon>
    </lineage>
</organism>
<dbReference type="SUPFAM" id="SSF52980">
    <property type="entry name" value="Restriction endonuclease-like"/>
    <property type="match status" value="1"/>
</dbReference>
<gene>
    <name evidence="1" type="ORF">THER5_0706</name>
</gene>
<comment type="caution">
    <text evidence="1">The sequence shown here is derived from an EMBL/GenBank/DDBJ whole genome shotgun (WGS) entry which is preliminary data.</text>
</comment>
<dbReference type="InterPro" id="IPR011335">
    <property type="entry name" value="Restrct_endonuc-II-like"/>
</dbReference>
<sequence length="327" mass="36757">MNIIQRSPNPAPKAQGFHEQLQARSIAAQQQCLSLPNNAGTQLIFAAATSLELQCIPVLRHPDETLNLLDATSLPGMPRARCMGIREHRWHIGTQESVIRHHSGLRTLDLLHSWAQLATQRTLEELIIIGDAVATTLAKNNTPLSKELTQQLRATQAELQSQTAQHQIPVQSTVVETIRRFVSRTERYHGKKACIQAAQYIACGSMSMQETRVRLALIQHGLPRPDCNLVVNLLTFNSGVPYTLDLAWSEAQVGIEYDGDHHRTDRRQWRNDHEKRNRLQQNGWHIFTIDADTINTVDARAHFALNVARVLSQRGVTSGFRPIAKPL</sequence>
<dbReference type="EMBL" id="JGZT01000005">
    <property type="protein sequence ID" value="KFJ03249.1"/>
    <property type="molecule type" value="Genomic_DNA"/>
</dbReference>
<dbReference type="OrthoDB" id="3173471at2"/>